<reference evidence="2" key="1">
    <citation type="submission" date="2015-11" db="EMBL/GenBank/DDBJ databases">
        <authorList>
            <consortium name="Cross-ministerial Strategic Innovation Promotion Program (SIP) consortium"/>
            <person name="Tomihama T."/>
            <person name="Ikenaga M."/>
            <person name="Sakai M."/>
            <person name="Okubo T."/>
            <person name="Ikeda S."/>
        </authorList>
    </citation>
    <scope>NUCLEOTIDE SEQUENCE [LARGE SCALE GENOMIC DNA]</scope>
    <source>
        <strain evidence="2">S58</strain>
    </source>
</reference>
<accession>A0A100JIB2</accession>
<reference evidence="2" key="3">
    <citation type="submission" date="2016-02" db="EMBL/GenBank/DDBJ databases">
        <title>Draft genome of pathogenic Streptomyces sp. in Japan.</title>
        <authorList>
            <person name="Tomihama T."/>
            <person name="Ikenaga M."/>
            <person name="Sakai M."/>
            <person name="Okubo T."/>
            <person name="Ikeda S."/>
        </authorList>
    </citation>
    <scope>NUCLEOTIDE SEQUENCE [LARGE SCALE GENOMIC DNA]</scope>
    <source>
        <strain evidence="2">S58</strain>
    </source>
</reference>
<organism evidence="1 2">
    <name type="scientific">Streptomyces scabiei</name>
    <dbReference type="NCBI Taxonomy" id="1930"/>
    <lineage>
        <taxon>Bacteria</taxon>
        <taxon>Bacillati</taxon>
        <taxon>Actinomycetota</taxon>
        <taxon>Actinomycetes</taxon>
        <taxon>Kitasatosporales</taxon>
        <taxon>Streptomycetaceae</taxon>
        <taxon>Streptomyces</taxon>
    </lineage>
</organism>
<dbReference type="EMBL" id="BCMM01000001">
    <property type="protein sequence ID" value="GAQ60045.1"/>
    <property type="molecule type" value="Genomic_DNA"/>
</dbReference>
<evidence type="ECO:0000313" key="1">
    <source>
        <dbReference type="EMBL" id="GAQ60045.1"/>
    </source>
</evidence>
<sequence length="70" mass="7193">MPRLPLSAAAEPGVSRAYARTAAGGRGAPTQPGRTAVRVPYQYVAGPVMTQPASVGLTQKPRATSITCAR</sequence>
<dbReference type="Proteomes" id="UP000067448">
    <property type="component" value="Unassembled WGS sequence"/>
</dbReference>
<dbReference type="AlphaFoldDB" id="A0A100JIB2"/>
<proteinExistence type="predicted"/>
<gene>
    <name evidence="1" type="ORF">SsS58_00384</name>
</gene>
<protein>
    <submittedName>
        <fullName evidence="1">Uncharacterized protein</fullName>
    </submittedName>
</protein>
<evidence type="ECO:0000313" key="2">
    <source>
        <dbReference type="Proteomes" id="UP000067448"/>
    </source>
</evidence>
<comment type="caution">
    <text evidence="1">The sequence shown here is derived from an EMBL/GenBank/DDBJ whole genome shotgun (WGS) entry which is preliminary data.</text>
</comment>
<reference evidence="1 2" key="2">
    <citation type="journal article" date="2016" name="Genome Announc.">
        <title>Draft Genome Sequences of Streptomyces scabiei S58, Streptomyces turgidiscabies T45, and Streptomyces acidiscabies a10, the Pathogens of Potato Common Scab, Isolated in Japan.</title>
        <authorList>
            <person name="Tomihama T."/>
            <person name="Nishi Y."/>
            <person name="Sakai M."/>
            <person name="Ikenaga M."/>
            <person name="Okubo T."/>
            <person name="Ikeda S."/>
        </authorList>
    </citation>
    <scope>NUCLEOTIDE SEQUENCE [LARGE SCALE GENOMIC DNA]</scope>
    <source>
        <strain evidence="1 2">S58</strain>
    </source>
</reference>
<name>A0A100JIB2_STRSC</name>